<evidence type="ECO:0000256" key="1">
    <source>
        <dbReference type="SAM" id="Phobius"/>
    </source>
</evidence>
<proteinExistence type="predicted"/>
<dbReference type="InterPro" id="IPR056542">
    <property type="entry name" value="Ig-like_POM152_1st"/>
</dbReference>
<feature type="domain" description="Nucleoporin POM152 Ig-like" evidence="4">
    <location>
        <begin position="441"/>
        <end position="540"/>
    </location>
</feature>
<name>A0A2N1J8D6_9BASI</name>
<dbReference type="STRING" id="2020962.A0A2N1J8D6"/>
<feature type="domain" description="Nucleoporin POM152 ninth Ig-like" evidence="6">
    <location>
        <begin position="1077"/>
        <end position="1147"/>
    </location>
</feature>
<dbReference type="OrthoDB" id="5529162at2759"/>
<accession>A0A2N1J8D6</accession>
<feature type="domain" description="Nucleoporin POM152 immunoglobulin-like" evidence="2">
    <location>
        <begin position="545"/>
        <end position="647"/>
    </location>
</feature>
<feature type="domain" description="Nucleoporin POM152 Ig-like" evidence="4">
    <location>
        <begin position="756"/>
        <end position="840"/>
    </location>
</feature>
<keyword evidence="1" id="KW-0812">Transmembrane</keyword>
<organism evidence="7 8">
    <name type="scientific">Malassezia vespertilionis</name>
    <dbReference type="NCBI Taxonomy" id="2020962"/>
    <lineage>
        <taxon>Eukaryota</taxon>
        <taxon>Fungi</taxon>
        <taxon>Dikarya</taxon>
        <taxon>Basidiomycota</taxon>
        <taxon>Ustilaginomycotina</taxon>
        <taxon>Malasseziomycetes</taxon>
        <taxon>Malasseziales</taxon>
        <taxon>Malasseziaceae</taxon>
        <taxon>Malassezia</taxon>
    </lineage>
</organism>
<dbReference type="Pfam" id="PF23664">
    <property type="entry name" value="Ig_Pom152"/>
    <property type="match status" value="1"/>
</dbReference>
<keyword evidence="1" id="KW-1133">Transmembrane helix</keyword>
<dbReference type="Pfam" id="PF24519">
    <property type="entry name" value="Ig-like_Pom152_1"/>
    <property type="match status" value="1"/>
</dbReference>
<keyword evidence="1" id="KW-0472">Membrane</keyword>
<evidence type="ECO:0000259" key="4">
    <source>
        <dbReference type="Pfam" id="PF24312"/>
    </source>
</evidence>
<dbReference type="InterPro" id="IPR037701">
    <property type="entry name" value="Pom152"/>
</dbReference>
<dbReference type="InterPro" id="IPR056544">
    <property type="entry name" value="Ig_POM152"/>
</dbReference>
<dbReference type="EMBL" id="KZ454993">
    <property type="protein sequence ID" value="PKI82820.1"/>
    <property type="molecule type" value="Genomic_DNA"/>
</dbReference>
<dbReference type="GO" id="GO:0017056">
    <property type="term" value="F:structural constituent of nuclear pore"/>
    <property type="evidence" value="ECO:0007669"/>
    <property type="project" value="InterPro"/>
</dbReference>
<dbReference type="PANTHER" id="PTHR28206:SF1">
    <property type="entry name" value="NUCLEOPORIN POM152"/>
    <property type="match status" value="1"/>
</dbReference>
<reference evidence="7 8" key="1">
    <citation type="submission" date="2017-10" db="EMBL/GenBank/DDBJ databases">
        <title>A novel species of cold-tolerant Malassezia isolated from bats.</title>
        <authorList>
            <person name="Lorch J.M."/>
            <person name="Palmer J.M."/>
            <person name="Vanderwolf K.J."/>
            <person name="Schmidt K.Z."/>
            <person name="Verant M.L."/>
            <person name="Weller T.J."/>
            <person name="Blehert D.S."/>
        </authorList>
    </citation>
    <scope>NUCLEOTIDE SEQUENCE [LARGE SCALE GENOMIC DNA]</scope>
    <source>
        <strain evidence="7 8">NWHC:44797-103</strain>
    </source>
</reference>
<evidence type="ECO:0000313" key="8">
    <source>
        <dbReference type="Proteomes" id="UP000232875"/>
    </source>
</evidence>
<dbReference type="GO" id="GO:0070762">
    <property type="term" value="C:nuclear pore transmembrane ring"/>
    <property type="evidence" value="ECO:0007669"/>
    <property type="project" value="TreeGrafter"/>
</dbReference>
<dbReference type="Pfam" id="PF24527">
    <property type="entry name" value="Ig-like_Pom152_9"/>
    <property type="match status" value="1"/>
</dbReference>
<dbReference type="Pfam" id="PF24312">
    <property type="entry name" value="Ig-like_POM152"/>
    <property type="match status" value="2"/>
</dbReference>
<evidence type="ECO:0000259" key="2">
    <source>
        <dbReference type="Pfam" id="PF23664"/>
    </source>
</evidence>
<dbReference type="InterPro" id="IPR056543">
    <property type="entry name" value="Ig-like_POM152_9th"/>
</dbReference>
<dbReference type="PANTHER" id="PTHR28206">
    <property type="entry name" value="NUCLEOPORIN POM152"/>
    <property type="match status" value="1"/>
</dbReference>
<evidence type="ECO:0000259" key="3">
    <source>
        <dbReference type="Pfam" id="PF24097"/>
    </source>
</evidence>
<evidence type="ECO:0000259" key="5">
    <source>
        <dbReference type="Pfam" id="PF24519"/>
    </source>
</evidence>
<dbReference type="Proteomes" id="UP000232875">
    <property type="component" value="Unassembled WGS sequence"/>
</dbReference>
<dbReference type="GO" id="GO:0006606">
    <property type="term" value="P:protein import into nucleus"/>
    <property type="evidence" value="ECO:0007669"/>
    <property type="project" value="TreeGrafter"/>
</dbReference>
<dbReference type="Pfam" id="PF24097">
    <property type="entry name" value="TMD_POM152"/>
    <property type="match status" value="1"/>
</dbReference>
<dbReference type="GO" id="GO:0006999">
    <property type="term" value="P:nuclear pore organization"/>
    <property type="evidence" value="ECO:0007669"/>
    <property type="project" value="TreeGrafter"/>
</dbReference>
<dbReference type="InterPro" id="IPR056541">
    <property type="entry name" value="Ig-like_POM152"/>
</dbReference>
<sequence>MSAARGALRPEREPRIPLAVADAPTQRFYAATVFIACEAWKLARIVAVEYRSAPTSFFEPTTLFRALLLDFALVYGIYWLAIPTSDPGVATAAEPSARSPRRALSGKAYACFFLALALFDTLLLGLGELRPIFMVLGALANATSPLATWLGIPLPSPPLGLGEHRIRAHDQVHADALMSGMHTVHILPYGTAWLAPEASCTCVGTQRDAVIPVVFNQTIPHTLRYSITDAEHGNQSFYHVRAPKTTPIAHGQQRGADDAPDVPNAAQARTLRERKRRREAAKAAQTQHKRSPELVHYLTLHQPGIVQLESVLDKQGNAAQLRDGEVLLVPCPAADFMRTSTAFCPGEEGALHVQLSGVPPLQLEYAHVQDGRRKMHTLSHLAPVQKEAQRAVSSSSVELPLALDLSRTGTQSFALHTVVDACGNAATLDREQNVTVHPRAHVRFDPQQCAPSRPLKLLRGGSGLDLRVLLDAPTPWNVRVAYSPDTDAALHPKLTPSDAWTRNVTLARVTSIHSTQPGTYTLADLHNAYCAGTVGAPWTCEVIDVPPPTASIHFESIEDPCAGTVGVKALSVLEGEPPFRLVYQVQRRGQPPKRHERIVRAQTRDELEFWPSTKGSVTYTFVSLGDANYPDIPLHGPSFTQLIHPLASASFAANEGAQADATVHSCGSARAEAEVVMTGTGPWELAYSVRGATAAPFEHTAHIAHAHQVLDIALPDEVVRQHGHATISLLRLRDGKGCERRLATRDLRIDVRHTRATAGFSADDAPQVVMREGSPASLPLRLTGNAPWRLAYTFTAENGASTEHTATLHEPNASLLVHAPGTFTLQSVADAHCRGDLLPQHTYTVPMRPRPQAGFAGTSGTLHANGSMVRAPVCAGVPDSATLELLGYAPVSVSYVQHLPNVGIQPQRFSTSQAASPVALATETPGWHTYEITDVGDALYPSAGISAGAAQRLEQMVLAKAHAAFAPHPLRKLPTFCVGDTLHSVPPVQLHGTAPFTLRMTLRRKGTSGHAAQRPFTFTRTLHDAEYVPTLDAHAFTFDASGDWELVLDHVVDVHGCGAARSELGASLLLRVVETAGIVPSAERTEFCVGEKIAYVLQGMAPWTVHYSFNGKDVRVTSHTAEFSRLAEAPGVLRVHSVAHQQNQCRSVGEGAQAVVHALPSVRVSAGRNLVEALHAGREAEIVFTLGGEPPFSFTYQRTEPVDTHAHPRVLETHTVEKMEERVYRIKTTQEGTWSVVWTQDRWCQVSLGDASGPATWQ</sequence>
<protein>
    <submittedName>
        <fullName evidence="7">Pom152p</fullName>
    </submittedName>
</protein>
<feature type="domain" description="Nucleoporin POM152 first Ig-like" evidence="5">
    <location>
        <begin position="191"/>
        <end position="327"/>
    </location>
</feature>
<keyword evidence="8" id="KW-1185">Reference proteome</keyword>
<dbReference type="AlphaFoldDB" id="A0A2N1J8D6"/>
<feature type="domain" description="Nucleoporin POM152 N-terminal transmembrane" evidence="3">
    <location>
        <begin position="22"/>
        <end position="83"/>
    </location>
</feature>
<evidence type="ECO:0000259" key="6">
    <source>
        <dbReference type="Pfam" id="PF24527"/>
    </source>
</evidence>
<evidence type="ECO:0000313" key="7">
    <source>
        <dbReference type="EMBL" id="PKI82820.1"/>
    </source>
</evidence>
<feature type="transmembrane region" description="Helical" evidence="1">
    <location>
        <begin position="106"/>
        <end position="126"/>
    </location>
</feature>
<dbReference type="InterPro" id="IPR056540">
    <property type="entry name" value="TMD_POM152"/>
</dbReference>
<gene>
    <name evidence="7" type="primary">POM152</name>
    <name evidence="7" type="ORF">MVES_003281</name>
</gene>